<reference evidence="3" key="1">
    <citation type="submission" date="2016-10" db="EMBL/GenBank/DDBJ databases">
        <authorList>
            <person name="Varghese N."/>
            <person name="Submissions S."/>
        </authorList>
    </citation>
    <scope>NUCLEOTIDE SEQUENCE [LARGE SCALE GENOMIC DNA]</scope>
    <source>
        <strain evidence="3">DSM 21620</strain>
    </source>
</reference>
<organism evidence="2 3">
    <name type="scientific">Terribacillus halophilus</name>
    <dbReference type="NCBI Taxonomy" id="361279"/>
    <lineage>
        <taxon>Bacteria</taxon>
        <taxon>Bacillati</taxon>
        <taxon>Bacillota</taxon>
        <taxon>Bacilli</taxon>
        <taxon>Bacillales</taxon>
        <taxon>Bacillaceae</taxon>
        <taxon>Terribacillus</taxon>
    </lineage>
</organism>
<evidence type="ECO:0000256" key="1">
    <source>
        <dbReference type="ARBA" id="ARBA00010552"/>
    </source>
</evidence>
<dbReference type="GO" id="GO:0005829">
    <property type="term" value="C:cytosol"/>
    <property type="evidence" value="ECO:0007669"/>
    <property type="project" value="TreeGrafter"/>
</dbReference>
<dbReference type="CDD" id="cd00448">
    <property type="entry name" value="YjgF_YER057c_UK114_family"/>
    <property type="match status" value="1"/>
</dbReference>
<dbReference type="SUPFAM" id="SSF55298">
    <property type="entry name" value="YjgF-like"/>
    <property type="match status" value="1"/>
</dbReference>
<gene>
    <name evidence="2" type="ORF">SAMN05421663_10175</name>
</gene>
<dbReference type="FunFam" id="3.30.1330.40:FF:000001">
    <property type="entry name" value="L-PSP family endoribonuclease"/>
    <property type="match status" value="1"/>
</dbReference>
<dbReference type="STRING" id="361279.SAMN05421663_10175"/>
<sequence length="128" mass="13859">MRNIIQTDKAPQAIGPYSQAVETAGTVYISGQIPLDPATGEMAGTIEEQTDQVMRNLSAILEEAGLSFDQVVKTTIFLTSLDDFAAVNEVYGRHLSEPYPARATVEISKLPKGAKVEIEAIAVRSFNM</sequence>
<dbReference type="OrthoDB" id="9803101at2"/>
<dbReference type="NCBIfam" id="TIGR00004">
    <property type="entry name" value="Rid family detoxifying hydrolase"/>
    <property type="match status" value="1"/>
</dbReference>
<name>A0A1G6HY94_9BACI</name>
<dbReference type="PANTHER" id="PTHR11803:SF39">
    <property type="entry name" value="2-IMINOBUTANOATE_2-IMINOPROPANOATE DEAMINASE"/>
    <property type="match status" value="1"/>
</dbReference>
<comment type="similarity">
    <text evidence="1">Belongs to the RutC family.</text>
</comment>
<evidence type="ECO:0000313" key="3">
    <source>
        <dbReference type="Proteomes" id="UP000198666"/>
    </source>
</evidence>
<protein>
    <submittedName>
        <fullName evidence="2">2-iminobutanoate/2-iminopropanoate deaminase</fullName>
    </submittedName>
</protein>
<keyword evidence="3" id="KW-1185">Reference proteome</keyword>
<evidence type="ECO:0000313" key="2">
    <source>
        <dbReference type="EMBL" id="SDB99191.1"/>
    </source>
</evidence>
<dbReference type="PANTHER" id="PTHR11803">
    <property type="entry name" value="2-IMINOBUTANOATE/2-IMINOPROPANOATE DEAMINASE RIDA"/>
    <property type="match status" value="1"/>
</dbReference>
<dbReference type="AlphaFoldDB" id="A0A1G6HY94"/>
<dbReference type="InterPro" id="IPR006175">
    <property type="entry name" value="YjgF/YER057c/UK114"/>
</dbReference>
<dbReference type="Gene3D" id="3.30.1330.40">
    <property type="entry name" value="RutC-like"/>
    <property type="match status" value="1"/>
</dbReference>
<dbReference type="PROSITE" id="PS01094">
    <property type="entry name" value="UPF0076"/>
    <property type="match status" value="1"/>
</dbReference>
<dbReference type="GO" id="GO:0019239">
    <property type="term" value="F:deaminase activity"/>
    <property type="evidence" value="ECO:0007669"/>
    <property type="project" value="TreeGrafter"/>
</dbReference>
<dbReference type="InterPro" id="IPR035959">
    <property type="entry name" value="RutC-like_sf"/>
</dbReference>
<dbReference type="InterPro" id="IPR006056">
    <property type="entry name" value="RidA"/>
</dbReference>
<accession>A0A1G6HY94</accession>
<dbReference type="Pfam" id="PF01042">
    <property type="entry name" value="Ribonuc_L-PSP"/>
    <property type="match status" value="1"/>
</dbReference>
<dbReference type="EMBL" id="FMZB01000001">
    <property type="protein sequence ID" value="SDB99191.1"/>
    <property type="molecule type" value="Genomic_DNA"/>
</dbReference>
<proteinExistence type="inferred from homology"/>
<dbReference type="InterPro" id="IPR019897">
    <property type="entry name" value="RidA_CS"/>
</dbReference>
<dbReference type="RefSeq" id="WP_093724873.1">
    <property type="nucleotide sequence ID" value="NZ_FMZB01000001.1"/>
</dbReference>
<dbReference type="Proteomes" id="UP000198666">
    <property type="component" value="Unassembled WGS sequence"/>
</dbReference>